<dbReference type="InterPro" id="IPR023035">
    <property type="entry name" value="Ribosomal_uS9_bac/plastid"/>
</dbReference>
<dbReference type="GO" id="GO:0022627">
    <property type="term" value="C:cytosolic small ribosomal subunit"/>
    <property type="evidence" value="ECO:0007669"/>
    <property type="project" value="TreeGrafter"/>
</dbReference>
<dbReference type="Gene3D" id="3.30.230.10">
    <property type="match status" value="1"/>
</dbReference>
<dbReference type="PANTHER" id="PTHR21569:SF1">
    <property type="entry name" value="SMALL RIBOSOMAL SUBUNIT PROTEIN US9M"/>
    <property type="match status" value="1"/>
</dbReference>
<dbReference type="AlphaFoldDB" id="A0A381XU14"/>
<evidence type="ECO:0008006" key="6">
    <source>
        <dbReference type="Google" id="ProtNLM"/>
    </source>
</evidence>
<evidence type="ECO:0000256" key="4">
    <source>
        <dbReference type="SAM" id="MobiDB-lite"/>
    </source>
</evidence>
<dbReference type="HAMAP" id="MF_00532_B">
    <property type="entry name" value="Ribosomal_uS9_B"/>
    <property type="match status" value="1"/>
</dbReference>
<dbReference type="InterPro" id="IPR014721">
    <property type="entry name" value="Ribsml_uS5_D2-typ_fold_subgr"/>
</dbReference>
<reference evidence="5" key="1">
    <citation type="submission" date="2018-05" db="EMBL/GenBank/DDBJ databases">
        <authorList>
            <person name="Lanie J.A."/>
            <person name="Ng W.-L."/>
            <person name="Kazmierczak K.M."/>
            <person name="Andrzejewski T.M."/>
            <person name="Davidsen T.M."/>
            <person name="Wayne K.J."/>
            <person name="Tettelin H."/>
            <person name="Glass J.I."/>
            <person name="Rusch D."/>
            <person name="Podicherti R."/>
            <person name="Tsui H.-C.T."/>
            <person name="Winkler M.E."/>
        </authorList>
    </citation>
    <scope>NUCLEOTIDE SEQUENCE</scope>
</reference>
<protein>
    <recommendedName>
        <fullName evidence="6">30S ribosomal protein S9</fullName>
    </recommendedName>
</protein>
<gene>
    <name evidence="5" type="ORF">METZ01_LOCUS120816</name>
</gene>
<evidence type="ECO:0000256" key="3">
    <source>
        <dbReference type="ARBA" id="ARBA00023274"/>
    </source>
</evidence>
<organism evidence="5">
    <name type="scientific">marine metagenome</name>
    <dbReference type="NCBI Taxonomy" id="408172"/>
    <lineage>
        <taxon>unclassified sequences</taxon>
        <taxon>metagenomes</taxon>
        <taxon>ecological metagenomes</taxon>
    </lineage>
</organism>
<keyword evidence="3" id="KW-0687">Ribonucleoprotein</keyword>
<dbReference type="InterPro" id="IPR000754">
    <property type="entry name" value="Ribosomal_uS9"/>
</dbReference>
<name>A0A381XU14_9ZZZZ</name>
<dbReference type="FunFam" id="3.30.230.10:FF:000001">
    <property type="entry name" value="30S ribosomal protein S9"/>
    <property type="match status" value="1"/>
</dbReference>
<sequence length="129" mass="14315">MIERFYATGKRKESIAKVWVQAGKGNITVNNKSLKEYFCRESLECIIKHPLIATDTLKSIDIKATVKGGGLSGQSGALRLGISRALILTNSSLRAPLKKAGFLTRDSRSVERKKYGQPGARKKFQFSKR</sequence>
<keyword evidence="2" id="KW-0689">Ribosomal protein</keyword>
<dbReference type="GO" id="GO:0003735">
    <property type="term" value="F:structural constituent of ribosome"/>
    <property type="evidence" value="ECO:0007669"/>
    <property type="project" value="InterPro"/>
</dbReference>
<dbReference type="SUPFAM" id="SSF54211">
    <property type="entry name" value="Ribosomal protein S5 domain 2-like"/>
    <property type="match status" value="1"/>
</dbReference>
<dbReference type="InterPro" id="IPR020568">
    <property type="entry name" value="Ribosomal_Su5_D2-typ_SF"/>
</dbReference>
<evidence type="ECO:0000256" key="1">
    <source>
        <dbReference type="ARBA" id="ARBA00005251"/>
    </source>
</evidence>
<dbReference type="InterPro" id="IPR020574">
    <property type="entry name" value="Ribosomal_uS9_CS"/>
</dbReference>
<comment type="similarity">
    <text evidence="1">Belongs to the universal ribosomal protein uS9 family.</text>
</comment>
<dbReference type="GO" id="GO:0006412">
    <property type="term" value="P:translation"/>
    <property type="evidence" value="ECO:0007669"/>
    <property type="project" value="InterPro"/>
</dbReference>
<dbReference type="NCBIfam" id="NF001099">
    <property type="entry name" value="PRK00132.1"/>
    <property type="match status" value="1"/>
</dbReference>
<dbReference type="PANTHER" id="PTHR21569">
    <property type="entry name" value="RIBOSOMAL PROTEIN S9"/>
    <property type="match status" value="1"/>
</dbReference>
<feature type="compositionally biased region" description="Basic residues" evidence="4">
    <location>
        <begin position="120"/>
        <end position="129"/>
    </location>
</feature>
<accession>A0A381XU14</accession>
<dbReference type="Pfam" id="PF00380">
    <property type="entry name" value="Ribosomal_S9"/>
    <property type="match status" value="1"/>
</dbReference>
<evidence type="ECO:0000313" key="5">
    <source>
        <dbReference type="EMBL" id="SVA67962.1"/>
    </source>
</evidence>
<dbReference type="PROSITE" id="PS00360">
    <property type="entry name" value="RIBOSOMAL_S9"/>
    <property type="match status" value="1"/>
</dbReference>
<dbReference type="EMBL" id="UINC01016301">
    <property type="protein sequence ID" value="SVA67962.1"/>
    <property type="molecule type" value="Genomic_DNA"/>
</dbReference>
<proteinExistence type="inferred from homology"/>
<dbReference type="GO" id="GO:0003723">
    <property type="term" value="F:RNA binding"/>
    <property type="evidence" value="ECO:0007669"/>
    <property type="project" value="TreeGrafter"/>
</dbReference>
<feature type="region of interest" description="Disordered" evidence="4">
    <location>
        <begin position="108"/>
        <end position="129"/>
    </location>
</feature>
<evidence type="ECO:0000256" key="2">
    <source>
        <dbReference type="ARBA" id="ARBA00022980"/>
    </source>
</evidence>